<reference evidence="2" key="1">
    <citation type="journal article" date="2019" name="Int. J. Syst. Evol. Microbiol.">
        <title>The Global Catalogue of Microorganisms (GCM) 10K type strain sequencing project: providing services to taxonomists for standard genome sequencing and annotation.</title>
        <authorList>
            <consortium name="The Broad Institute Genomics Platform"/>
            <consortium name="The Broad Institute Genome Sequencing Center for Infectious Disease"/>
            <person name="Wu L."/>
            <person name="Ma J."/>
        </authorList>
    </citation>
    <scope>NUCLEOTIDE SEQUENCE [LARGE SCALE GENOMIC DNA]</scope>
    <source>
        <strain evidence="2">JCM 17919</strain>
    </source>
</reference>
<dbReference type="EMBL" id="BAABGY010000008">
    <property type="protein sequence ID" value="GAA4334449.1"/>
    <property type="molecule type" value="Genomic_DNA"/>
</dbReference>
<evidence type="ECO:0000313" key="2">
    <source>
        <dbReference type="Proteomes" id="UP001501725"/>
    </source>
</evidence>
<keyword evidence="2" id="KW-1185">Reference proteome</keyword>
<gene>
    <name evidence="1" type="ORF">GCM10023184_28500</name>
</gene>
<dbReference type="Proteomes" id="UP001501725">
    <property type="component" value="Unassembled WGS sequence"/>
</dbReference>
<proteinExistence type="predicted"/>
<organism evidence="1 2">
    <name type="scientific">Flaviaesturariibacter amylovorans</name>
    <dbReference type="NCBI Taxonomy" id="1084520"/>
    <lineage>
        <taxon>Bacteria</taxon>
        <taxon>Pseudomonadati</taxon>
        <taxon>Bacteroidota</taxon>
        <taxon>Chitinophagia</taxon>
        <taxon>Chitinophagales</taxon>
        <taxon>Chitinophagaceae</taxon>
        <taxon>Flaviaestuariibacter</taxon>
    </lineage>
</organism>
<accession>A0ABP8H4Y3</accession>
<sequence length="91" mass="10208">MATFSVVLNAIVHADIEGRIPAENDKVTLTFKLGRKGQPYAISSRSQKGYGLEEAPIAEMQQINHWIPDPNANQRSRNNPTSTEDFLFSMF</sequence>
<comment type="caution">
    <text evidence="1">The sequence shown here is derived from an EMBL/GenBank/DDBJ whole genome shotgun (WGS) entry which is preliminary data.</text>
</comment>
<evidence type="ECO:0000313" key="1">
    <source>
        <dbReference type="EMBL" id="GAA4334449.1"/>
    </source>
</evidence>
<name>A0ABP8H4Y3_9BACT</name>
<protein>
    <submittedName>
        <fullName evidence="1">Uncharacterized protein</fullName>
    </submittedName>
</protein>